<feature type="domain" description="DUF4261" evidence="1">
    <location>
        <begin position="168"/>
        <end position="242"/>
    </location>
</feature>
<evidence type="ECO:0000313" key="3">
    <source>
        <dbReference type="Proteomes" id="UP000724657"/>
    </source>
</evidence>
<gene>
    <name evidence="2" type="ORF">IAA47_00465</name>
</gene>
<sequence>MEKNNLINGFILFKDTDCNYEEIKKNLKKDWNIDINSEVKESSVVFNVGNTMVALSFIETPVPNGEAEANAKNNIFWENGVEKTSEHKAHMIVAITGGKDPVKSAKLFVKVASSILKLKNTIGIYKNPTVIPSDFYIEVADELREDSFPVLDVVYIGMYRSDDGICGYTEGLEYFGKKEIEIIDTDVEVLELYEFLIDIANYVITCDAKLGDGETVGFSPEQKLPISISKGVALKQDTVKIEFNNSNK</sequence>
<dbReference type="Pfam" id="PF14080">
    <property type="entry name" value="DUF4261"/>
    <property type="match status" value="1"/>
</dbReference>
<evidence type="ECO:0000259" key="1">
    <source>
        <dbReference type="Pfam" id="PF14080"/>
    </source>
</evidence>
<evidence type="ECO:0000313" key="2">
    <source>
        <dbReference type="EMBL" id="MBU3841468.1"/>
    </source>
</evidence>
<name>A0A9E2NWA7_9FUSO</name>
<proteinExistence type="predicted"/>
<accession>A0A9E2NWA7</accession>
<dbReference type="EMBL" id="JAHLFN010000009">
    <property type="protein sequence ID" value="MBU3841468.1"/>
    <property type="molecule type" value="Genomic_DNA"/>
</dbReference>
<organism evidence="2 3">
    <name type="scientific">Candidatus Fusobacterium pullicola</name>
    <dbReference type="NCBI Taxonomy" id="2838601"/>
    <lineage>
        <taxon>Bacteria</taxon>
        <taxon>Fusobacteriati</taxon>
        <taxon>Fusobacteriota</taxon>
        <taxon>Fusobacteriia</taxon>
        <taxon>Fusobacteriales</taxon>
        <taxon>Fusobacteriaceae</taxon>
        <taxon>Fusobacterium</taxon>
    </lineage>
</organism>
<dbReference type="AlphaFoldDB" id="A0A9E2NWA7"/>
<dbReference type="Proteomes" id="UP000724657">
    <property type="component" value="Unassembled WGS sequence"/>
</dbReference>
<reference evidence="2" key="1">
    <citation type="journal article" date="2021" name="PeerJ">
        <title>Extensive microbial diversity within the chicken gut microbiome revealed by metagenomics and culture.</title>
        <authorList>
            <person name="Gilroy R."/>
            <person name="Ravi A."/>
            <person name="Getino M."/>
            <person name="Pursley I."/>
            <person name="Horton D.L."/>
            <person name="Alikhan N.F."/>
            <person name="Baker D."/>
            <person name="Gharbi K."/>
            <person name="Hall N."/>
            <person name="Watson M."/>
            <person name="Adriaenssens E.M."/>
            <person name="Foster-Nyarko E."/>
            <person name="Jarju S."/>
            <person name="Secka A."/>
            <person name="Antonio M."/>
            <person name="Oren A."/>
            <person name="Chaudhuri R.R."/>
            <person name="La Ragione R."/>
            <person name="Hildebrand F."/>
            <person name="Pallen M.J."/>
        </authorList>
    </citation>
    <scope>NUCLEOTIDE SEQUENCE</scope>
    <source>
        <strain evidence="2">A6-441</strain>
    </source>
</reference>
<reference evidence="2" key="2">
    <citation type="submission" date="2021-04" db="EMBL/GenBank/DDBJ databases">
        <authorList>
            <person name="Gilroy R."/>
        </authorList>
    </citation>
    <scope>NUCLEOTIDE SEQUENCE</scope>
    <source>
        <strain evidence="2">A6-441</strain>
    </source>
</reference>
<protein>
    <submittedName>
        <fullName evidence="2">DUF4261 domain-containing protein</fullName>
    </submittedName>
</protein>
<comment type="caution">
    <text evidence="2">The sequence shown here is derived from an EMBL/GenBank/DDBJ whole genome shotgun (WGS) entry which is preliminary data.</text>
</comment>
<dbReference type="InterPro" id="IPR025357">
    <property type="entry name" value="DUF4261"/>
</dbReference>